<dbReference type="Gene3D" id="3.30.60.20">
    <property type="match status" value="1"/>
</dbReference>
<evidence type="ECO:0000256" key="15">
    <source>
        <dbReference type="ARBA" id="ARBA00034102"/>
    </source>
</evidence>
<feature type="domain" description="EF-hand" evidence="21">
    <location>
        <begin position="525"/>
        <end position="560"/>
    </location>
</feature>
<keyword evidence="11" id="KW-0862">Zinc</keyword>
<dbReference type="InterPro" id="IPR011992">
    <property type="entry name" value="EF-hand-dom_pair"/>
</dbReference>
<dbReference type="Gene3D" id="1.10.840.10">
    <property type="entry name" value="Ras guanine-nucleotide exchange factors catalytic domain"/>
    <property type="match status" value="1"/>
</dbReference>
<sequence>MDCLLSCKFWKQGSASTVQHSLHLGVLPALGGPLPTVLSPYVHNSAQTFGEISEPRSCEKMACTKPRPSMDLHPPAGLPDRETIPQPTKGTDFEKTLPAVGVNVEVKMDSSELEKGVPIDDMLKICIRSFDSDGKLKDQELVQMFLMMHPWYISSGDLAKKLFALSEAGDNLERERICNLVRFWISKYPAEFDLNPELGEQIRDLKRALENKGNRRESSLIDIESVPSYGWKRQVTQRREFGGRVRKTSLLFDHLDPDELAEHLTHLEFHSFSKILFQDYHSFVLHGCTVGNPVLERFIALFNGVSQWIQLMVLSKHTPQQRAAVIKQFVHVAERLLQLQNFNTLMSVVGGLSHSSISRLKDTQSHISAETTKVFESLLELLTSSDNYSRYRRRFALCEGFRFPALGVHLKDLMALHVAHPDWNDKAKTKINVSKMRQVYKVVNELTEAQRLEPPVKANPDLLNLLTVSLDQYRSEEEIYQLSLQREPRARSSQTNIKSTPSPSPPMEEWASLKAKPDQALLCQHIEKMVESVFRLFDEDGDGHISQEEFHTVRSNFPYLCAFDEIDQNQDGKISKQEMTSYFMRASTVLDCKMGFIHNFSERTFIRPVSCQHCGTLILGIYKKGLKCRSCGVTCHKHCKDRLSIECKKRSKSLNEKRESSHNPRNFSFSLPRSFKRTAIQPDLKEEEPQVEDDGVFDDRL</sequence>
<evidence type="ECO:0000256" key="4">
    <source>
        <dbReference type="ARBA" id="ARBA00022475"/>
    </source>
</evidence>
<dbReference type="InterPro" id="IPR008937">
    <property type="entry name" value="Ras-like_GEF"/>
</dbReference>
<gene>
    <name evidence="22" type="primary">RASGRP2</name>
</gene>
<evidence type="ECO:0000256" key="6">
    <source>
        <dbReference type="ARBA" id="ARBA00022599"/>
    </source>
</evidence>
<dbReference type="GO" id="GO:0005509">
    <property type="term" value="F:calcium ion binding"/>
    <property type="evidence" value="ECO:0007669"/>
    <property type="project" value="InterPro"/>
</dbReference>
<dbReference type="GO" id="GO:0005886">
    <property type="term" value="C:plasma membrane"/>
    <property type="evidence" value="ECO:0007669"/>
    <property type="project" value="UniProtKB-SubCell"/>
</dbReference>
<dbReference type="InterPro" id="IPR036964">
    <property type="entry name" value="RASGEF_cat_dom_sf"/>
</dbReference>
<evidence type="ECO:0000256" key="7">
    <source>
        <dbReference type="ARBA" id="ARBA00022658"/>
    </source>
</evidence>
<feature type="compositionally biased region" description="Polar residues" evidence="17">
    <location>
        <begin position="491"/>
        <end position="501"/>
    </location>
</feature>
<dbReference type="GO" id="GO:0007265">
    <property type="term" value="P:Ras protein signal transduction"/>
    <property type="evidence" value="ECO:0007669"/>
    <property type="project" value="TreeGrafter"/>
</dbReference>
<reference evidence="22" key="1">
    <citation type="submission" date="2025-08" db="UniProtKB">
        <authorList>
            <consortium name="Ensembl"/>
        </authorList>
    </citation>
    <scope>IDENTIFICATION</scope>
</reference>
<evidence type="ECO:0000259" key="21">
    <source>
        <dbReference type="PROSITE" id="PS50222"/>
    </source>
</evidence>
<dbReference type="SUPFAM" id="SSF48366">
    <property type="entry name" value="Ras GEF"/>
    <property type="match status" value="1"/>
</dbReference>
<feature type="region of interest" description="Disordered" evidence="17">
    <location>
        <begin position="484"/>
        <end position="510"/>
    </location>
</feature>
<evidence type="ECO:0000259" key="20">
    <source>
        <dbReference type="PROSITE" id="PS50212"/>
    </source>
</evidence>
<keyword evidence="12" id="KW-0106">Calcium</keyword>
<dbReference type="InterPro" id="IPR001895">
    <property type="entry name" value="RASGEF_cat_dom"/>
</dbReference>
<keyword evidence="10" id="KW-0863">Zinc-finger</keyword>
<dbReference type="GO" id="GO:0045202">
    <property type="term" value="C:synapse"/>
    <property type="evidence" value="ECO:0007669"/>
    <property type="project" value="UniProtKB-SubCell"/>
</dbReference>
<evidence type="ECO:0000256" key="16">
    <source>
        <dbReference type="PROSITE-ProRule" id="PRU00168"/>
    </source>
</evidence>
<evidence type="ECO:0000256" key="17">
    <source>
        <dbReference type="SAM" id="MobiDB-lite"/>
    </source>
</evidence>
<dbReference type="FunFam" id="1.10.840.10:FF:000003">
    <property type="entry name" value="Ras guanyl-releasing protein 3 isoform 1"/>
    <property type="match status" value="1"/>
</dbReference>
<dbReference type="GO" id="GO:0043005">
    <property type="term" value="C:neuron projection"/>
    <property type="evidence" value="ECO:0007669"/>
    <property type="project" value="UniProtKB-KW"/>
</dbReference>
<keyword evidence="23" id="KW-1185">Reference proteome</keyword>
<evidence type="ECO:0000313" key="23">
    <source>
        <dbReference type="Proteomes" id="UP000694569"/>
    </source>
</evidence>
<dbReference type="PROSITE" id="PS50222">
    <property type="entry name" value="EF_HAND_2"/>
    <property type="match status" value="2"/>
</dbReference>
<evidence type="ECO:0000256" key="8">
    <source>
        <dbReference type="ARBA" id="ARBA00022723"/>
    </source>
</evidence>
<dbReference type="CDD" id="cd06224">
    <property type="entry name" value="REM"/>
    <property type="match status" value="1"/>
</dbReference>
<feature type="compositionally biased region" description="Acidic residues" evidence="17">
    <location>
        <begin position="689"/>
        <end position="701"/>
    </location>
</feature>
<evidence type="ECO:0000256" key="5">
    <source>
        <dbReference type="ARBA" id="ARBA00022490"/>
    </source>
</evidence>
<evidence type="ECO:0000313" key="22">
    <source>
        <dbReference type="Ensembl" id="ENSLLEP00000026361.1"/>
    </source>
</evidence>
<proteinExistence type="inferred from homology"/>
<dbReference type="OrthoDB" id="546434at2759"/>
<dbReference type="SMART" id="SM00109">
    <property type="entry name" value="C1"/>
    <property type="match status" value="1"/>
</dbReference>
<dbReference type="GeneTree" id="ENSGT00940000160483"/>
<reference evidence="22" key="2">
    <citation type="submission" date="2025-09" db="UniProtKB">
        <authorList>
            <consortium name="Ensembl"/>
        </authorList>
    </citation>
    <scope>IDENTIFICATION</scope>
</reference>
<evidence type="ECO:0000256" key="9">
    <source>
        <dbReference type="ARBA" id="ARBA00022737"/>
    </source>
</evidence>
<comment type="similarity">
    <text evidence="3">Belongs to the RASGRP family.</text>
</comment>
<dbReference type="PROSITE" id="PS50212">
    <property type="entry name" value="RASGEF_NTER"/>
    <property type="match status" value="1"/>
</dbReference>
<evidence type="ECO:0000256" key="2">
    <source>
        <dbReference type="ARBA" id="ARBA00004514"/>
    </source>
</evidence>
<dbReference type="Pfam" id="PF13833">
    <property type="entry name" value="EF-hand_8"/>
    <property type="match status" value="1"/>
</dbReference>
<organism evidence="22 23">
    <name type="scientific">Leptobrachium leishanense</name>
    <name type="common">Leishan spiny toad</name>
    <dbReference type="NCBI Taxonomy" id="445787"/>
    <lineage>
        <taxon>Eukaryota</taxon>
        <taxon>Metazoa</taxon>
        <taxon>Chordata</taxon>
        <taxon>Craniata</taxon>
        <taxon>Vertebrata</taxon>
        <taxon>Euteleostomi</taxon>
        <taxon>Amphibia</taxon>
        <taxon>Batrachia</taxon>
        <taxon>Anura</taxon>
        <taxon>Pelobatoidea</taxon>
        <taxon>Megophryidae</taxon>
        <taxon>Leptobrachium</taxon>
    </lineage>
</organism>
<dbReference type="PROSITE" id="PS50081">
    <property type="entry name" value="ZF_DAG_PE_2"/>
    <property type="match status" value="1"/>
</dbReference>
<evidence type="ECO:0000256" key="12">
    <source>
        <dbReference type="ARBA" id="ARBA00022837"/>
    </source>
</evidence>
<dbReference type="GO" id="GO:0008270">
    <property type="term" value="F:zinc ion binding"/>
    <property type="evidence" value="ECO:0007669"/>
    <property type="project" value="UniProtKB-KW"/>
</dbReference>
<dbReference type="InterPro" id="IPR002219">
    <property type="entry name" value="PKC_DAG/PE"/>
</dbReference>
<evidence type="ECO:0000256" key="3">
    <source>
        <dbReference type="ARBA" id="ARBA00009566"/>
    </source>
</evidence>
<dbReference type="GO" id="GO:0005085">
    <property type="term" value="F:guanyl-nucleotide exchange factor activity"/>
    <property type="evidence" value="ECO:0007669"/>
    <property type="project" value="UniProtKB-KW"/>
</dbReference>
<dbReference type="PROSITE" id="PS00479">
    <property type="entry name" value="ZF_DAG_PE_1"/>
    <property type="match status" value="1"/>
</dbReference>
<dbReference type="PROSITE" id="PS00018">
    <property type="entry name" value="EF_HAND_1"/>
    <property type="match status" value="2"/>
</dbReference>
<evidence type="ECO:0000256" key="11">
    <source>
        <dbReference type="ARBA" id="ARBA00022833"/>
    </source>
</evidence>
<evidence type="ECO:0000259" key="18">
    <source>
        <dbReference type="PROSITE" id="PS50009"/>
    </source>
</evidence>
<accession>A0A8C5PR73</accession>
<evidence type="ECO:0000256" key="1">
    <source>
        <dbReference type="ARBA" id="ARBA00004202"/>
    </source>
</evidence>
<dbReference type="Gene3D" id="1.20.870.10">
    <property type="entry name" value="Son of sevenless (SoS) protein Chain: S domain 1"/>
    <property type="match status" value="1"/>
</dbReference>
<dbReference type="Proteomes" id="UP000694569">
    <property type="component" value="Unplaced"/>
</dbReference>
<keyword evidence="8" id="KW-0479">Metal-binding</keyword>
<dbReference type="SMART" id="SM00229">
    <property type="entry name" value="RasGEFN"/>
    <property type="match status" value="1"/>
</dbReference>
<keyword evidence="13" id="KW-0770">Synapse</keyword>
<keyword evidence="5" id="KW-0963">Cytoplasm</keyword>
<dbReference type="Ensembl" id="ENSLLET00000027372.1">
    <property type="protein sequence ID" value="ENSLLEP00000026361.1"/>
    <property type="gene ID" value="ENSLLEG00000016720.1"/>
</dbReference>
<dbReference type="PANTHER" id="PTHR23113:SF16">
    <property type="entry name" value="RAS GUANYL-RELEASING PROTEIN 2"/>
    <property type="match status" value="1"/>
</dbReference>
<dbReference type="SMART" id="SM00054">
    <property type="entry name" value="EFh"/>
    <property type="match status" value="2"/>
</dbReference>
<dbReference type="InterPro" id="IPR018247">
    <property type="entry name" value="EF_Hand_1_Ca_BS"/>
</dbReference>
<dbReference type="InterPro" id="IPR000651">
    <property type="entry name" value="Ras-like_Gua-exchang_fac_N"/>
</dbReference>
<name>A0A8C5PR73_9ANUR</name>
<protein>
    <submittedName>
        <fullName evidence="22">RAS guanyl releasing protein 2</fullName>
    </submittedName>
</protein>
<keyword evidence="9" id="KW-0677">Repeat</keyword>
<comment type="subcellular location">
    <subcellularLocation>
        <location evidence="1">Cell membrane</location>
        <topology evidence="1">Peripheral membrane protein</topology>
    </subcellularLocation>
    <subcellularLocation>
        <location evidence="2">Cytoplasm</location>
        <location evidence="2">Cytosol</location>
    </subcellularLocation>
    <subcellularLocation>
        <location evidence="15">Synapse</location>
        <location evidence="15">Synaptosome</location>
    </subcellularLocation>
</comment>
<keyword evidence="7 16" id="KW-0344">Guanine-nucleotide releasing factor</keyword>
<evidence type="ECO:0000259" key="19">
    <source>
        <dbReference type="PROSITE" id="PS50081"/>
    </source>
</evidence>
<evidence type="ECO:0000256" key="10">
    <source>
        <dbReference type="ARBA" id="ARBA00022771"/>
    </source>
</evidence>
<dbReference type="PROSITE" id="PS50009">
    <property type="entry name" value="RASGEF_CAT"/>
    <property type="match status" value="1"/>
</dbReference>
<dbReference type="SUPFAM" id="SSF57889">
    <property type="entry name" value="Cysteine-rich domain"/>
    <property type="match status" value="1"/>
</dbReference>
<dbReference type="AlphaFoldDB" id="A0A8C5PR73"/>
<keyword evidence="14" id="KW-0472">Membrane</keyword>
<dbReference type="SUPFAM" id="SSF47473">
    <property type="entry name" value="EF-hand"/>
    <property type="match status" value="1"/>
</dbReference>
<dbReference type="Pfam" id="PF13202">
    <property type="entry name" value="EF-hand_5"/>
    <property type="match status" value="1"/>
</dbReference>
<dbReference type="Gene3D" id="1.10.238.10">
    <property type="entry name" value="EF-hand"/>
    <property type="match status" value="1"/>
</dbReference>
<keyword evidence="6" id="KW-0771">Synaptosome</keyword>
<evidence type="ECO:0000256" key="14">
    <source>
        <dbReference type="ARBA" id="ARBA00023136"/>
    </source>
</evidence>
<evidence type="ECO:0000256" key="13">
    <source>
        <dbReference type="ARBA" id="ARBA00023018"/>
    </source>
</evidence>
<feature type="domain" description="N-terminal Ras-GEF" evidence="20">
    <location>
        <begin position="110"/>
        <end position="228"/>
    </location>
</feature>
<dbReference type="InterPro" id="IPR046349">
    <property type="entry name" value="C1-like_sf"/>
</dbReference>
<dbReference type="Pfam" id="PF00130">
    <property type="entry name" value="C1_1"/>
    <property type="match status" value="1"/>
</dbReference>
<dbReference type="CDD" id="cd00051">
    <property type="entry name" value="EFh"/>
    <property type="match status" value="1"/>
</dbReference>
<feature type="region of interest" description="Disordered" evidence="17">
    <location>
        <begin position="654"/>
        <end position="701"/>
    </location>
</feature>
<dbReference type="InterPro" id="IPR002048">
    <property type="entry name" value="EF_hand_dom"/>
</dbReference>
<dbReference type="CDD" id="cd00155">
    <property type="entry name" value="RasGEF"/>
    <property type="match status" value="1"/>
</dbReference>
<feature type="domain" description="Ras-GEF" evidence="18">
    <location>
        <begin position="256"/>
        <end position="489"/>
    </location>
</feature>
<dbReference type="Pfam" id="PF00617">
    <property type="entry name" value="RasGEF"/>
    <property type="match status" value="1"/>
</dbReference>
<feature type="domain" description="EF-hand" evidence="21">
    <location>
        <begin position="562"/>
        <end position="589"/>
    </location>
</feature>
<dbReference type="PANTHER" id="PTHR23113">
    <property type="entry name" value="GUANINE NUCLEOTIDE EXCHANGE FACTOR"/>
    <property type="match status" value="1"/>
</dbReference>
<dbReference type="InterPro" id="IPR023578">
    <property type="entry name" value="Ras_GEF_dom_sf"/>
</dbReference>
<dbReference type="SMART" id="SM00147">
    <property type="entry name" value="RasGEF"/>
    <property type="match status" value="1"/>
</dbReference>
<keyword evidence="4" id="KW-1003">Cell membrane</keyword>
<dbReference type="GO" id="GO:0005829">
    <property type="term" value="C:cytosol"/>
    <property type="evidence" value="ECO:0007669"/>
    <property type="project" value="UniProtKB-SubCell"/>
</dbReference>
<feature type="domain" description="Phorbol-ester/DAG-type" evidence="19">
    <location>
        <begin position="597"/>
        <end position="647"/>
    </location>
</feature>